<evidence type="ECO:0000256" key="4">
    <source>
        <dbReference type="ARBA" id="ARBA00023172"/>
    </source>
</evidence>
<evidence type="ECO:0000259" key="7">
    <source>
        <dbReference type="PROSITE" id="PS51900"/>
    </source>
</evidence>
<dbReference type="PROSITE" id="PS51900">
    <property type="entry name" value="CB"/>
    <property type="match status" value="1"/>
</dbReference>
<evidence type="ECO:0000256" key="3">
    <source>
        <dbReference type="ARBA" id="ARBA00023125"/>
    </source>
</evidence>
<dbReference type="InterPro" id="IPR044068">
    <property type="entry name" value="CB"/>
</dbReference>
<evidence type="ECO:0000256" key="1">
    <source>
        <dbReference type="ARBA" id="ARBA00008857"/>
    </source>
</evidence>
<dbReference type="GO" id="GO:0015074">
    <property type="term" value="P:DNA integration"/>
    <property type="evidence" value="ECO:0007669"/>
    <property type="project" value="UniProtKB-KW"/>
</dbReference>
<evidence type="ECO:0000259" key="6">
    <source>
        <dbReference type="PROSITE" id="PS51898"/>
    </source>
</evidence>
<keyword evidence="2" id="KW-0229">DNA integration</keyword>
<dbReference type="InterPro" id="IPR011010">
    <property type="entry name" value="DNA_brk_join_enz"/>
</dbReference>
<dbReference type="Gene3D" id="3.30.160.390">
    <property type="entry name" value="Integrase, DNA-binding domain"/>
    <property type="match status" value="1"/>
</dbReference>
<evidence type="ECO:0000313" key="9">
    <source>
        <dbReference type="Proteomes" id="UP000238281"/>
    </source>
</evidence>
<feature type="domain" description="Tyr recombinase" evidence="6">
    <location>
        <begin position="193"/>
        <end position="276"/>
    </location>
</feature>
<dbReference type="InterPro" id="IPR010998">
    <property type="entry name" value="Integrase_recombinase_N"/>
</dbReference>
<dbReference type="InterPro" id="IPR004107">
    <property type="entry name" value="Integrase_SAM-like_N"/>
</dbReference>
<comment type="caution">
    <text evidence="8">The sequence shown here is derived from an EMBL/GenBank/DDBJ whole genome shotgun (WGS) entry which is preliminary data.</text>
</comment>
<dbReference type="Gene3D" id="1.10.443.10">
    <property type="entry name" value="Intergrase catalytic core"/>
    <property type="match status" value="1"/>
</dbReference>
<sequence>CEAGKSKQEFYDNEIQGFMLEVRSSGAKSYYVRTSVDGKRVAKKIGDAKVMDIKSARVKAMKLKRAIEEQKDIVLGKSTKEKKKASVLTLGVFYDTYYLPYIKKHIKSYETNISIFKNHLLPKYKNTPMDQISKASIMKLHSDMVVKKKLAPATANKVLIFLSSAFNIAIDLELEGVSQNPTKGIKEYKLNNAKERYITKEEANRLLEAINSTEQNIHLKYIIPMLILTGARRGEVLKAKHEDFNLNLMTWTIPTSKNGKKRILPITPQLLELYNK</sequence>
<dbReference type="RefSeq" id="WP_105916288.1">
    <property type="nucleotide sequence ID" value="NZ_NXGE01000034.1"/>
</dbReference>
<dbReference type="InterPro" id="IPR013762">
    <property type="entry name" value="Integrase-like_cat_sf"/>
</dbReference>
<dbReference type="GO" id="GO:0003677">
    <property type="term" value="F:DNA binding"/>
    <property type="evidence" value="ECO:0007669"/>
    <property type="project" value="UniProtKB-UniRule"/>
</dbReference>
<protein>
    <recommendedName>
        <fullName evidence="10">Integrase</fullName>
    </recommendedName>
</protein>
<dbReference type="EMBL" id="NXGE01000034">
    <property type="protein sequence ID" value="PRM91327.1"/>
    <property type="molecule type" value="Genomic_DNA"/>
</dbReference>
<keyword evidence="4" id="KW-0233">DNA recombination</keyword>
<accession>A0A2S9SXK4</accession>
<dbReference type="AlphaFoldDB" id="A0A2S9SXK4"/>
<evidence type="ECO:0000256" key="5">
    <source>
        <dbReference type="PROSITE-ProRule" id="PRU01248"/>
    </source>
</evidence>
<dbReference type="InterPro" id="IPR050808">
    <property type="entry name" value="Phage_Integrase"/>
</dbReference>
<proteinExistence type="inferred from homology"/>
<name>A0A2S9SXK4_9BACT</name>
<organism evidence="8 9">
    <name type="scientific">Aliarcobacter cryaerophilus</name>
    <dbReference type="NCBI Taxonomy" id="28198"/>
    <lineage>
        <taxon>Bacteria</taxon>
        <taxon>Pseudomonadati</taxon>
        <taxon>Campylobacterota</taxon>
        <taxon>Epsilonproteobacteria</taxon>
        <taxon>Campylobacterales</taxon>
        <taxon>Arcobacteraceae</taxon>
        <taxon>Aliarcobacter</taxon>
    </lineage>
</organism>
<dbReference type="Pfam" id="PF00589">
    <property type="entry name" value="Phage_integrase"/>
    <property type="match status" value="1"/>
</dbReference>
<dbReference type="PROSITE" id="PS51898">
    <property type="entry name" value="TYR_RECOMBINASE"/>
    <property type="match status" value="1"/>
</dbReference>
<dbReference type="GO" id="GO:0006310">
    <property type="term" value="P:DNA recombination"/>
    <property type="evidence" value="ECO:0007669"/>
    <property type="project" value="UniProtKB-KW"/>
</dbReference>
<dbReference type="InterPro" id="IPR002104">
    <property type="entry name" value="Integrase_catalytic"/>
</dbReference>
<evidence type="ECO:0000256" key="2">
    <source>
        <dbReference type="ARBA" id="ARBA00022908"/>
    </source>
</evidence>
<dbReference type="InterPro" id="IPR038488">
    <property type="entry name" value="Integrase_DNA-bd_sf"/>
</dbReference>
<reference evidence="8 9" key="1">
    <citation type="submission" date="2017-09" db="EMBL/GenBank/DDBJ databases">
        <title>Reassesment of A. cryaerophilus.</title>
        <authorList>
            <person name="Perez-Cataluna A."/>
            <person name="Collado L."/>
            <person name="Salgado O."/>
            <person name="Lefinanco V."/>
            <person name="Figueras M.J."/>
        </authorList>
    </citation>
    <scope>NUCLEOTIDE SEQUENCE [LARGE SCALE GENOMIC DNA]</scope>
    <source>
        <strain evidence="8 9">LMG 10210</strain>
    </source>
</reference>
<comment type="similarity">
    <text evidence="1">Belongs to the 'phage' integrase family.</text>
</comment>
<evidence type="ECO:0008006" key="10">
    <source>
        <dbReference type="Google" id="ProtNLM"/>
    </source>
</evidence>
<dbReference type="InterPro" id="IPR025166">
    <property type="entry name" value="Integrase_DNA_bind_dom"/>
</dbReference>
<gene>
    <name evidence="8" type="ORF">CJ673_11570</name>
</gene>
<evidence type="ECO:0000313" key="8">
    <source>
        <dbReference type="EMBL" id="PRM91327.1"/>
    </source>
</evidence>
<feature type="non-terminal residue" evidence="8">
    <location>
        <position position="276"/>
    </location>
</feature>
<keyword evidence="3 5" id="KW-0238">DNA-binding</keyword>
<feature type="domain" description="Core-binding (CB)" evidence="7">
    <location>
        <begin position="88"/>
        <end position="170"/>
    </location>
</feature>
<dbReference type="Gene3D" id="1.10.150.130">
    <property type="match status" value="1"/>
</dbReference>
<feature type="non-terminal residue" evidence="8">
    <location>
        <position position="1"/>
    </location>
</feature>
<dbReference type="Pfam" id="PF13356">
    <property type="entry name" value="Arm-DNA-bind_3"/>
    <property type="match status" value="1"/>
</dbReference>
<dbReference type="Proteomes" id="UP000238281">
    <property type="component" value="Unassembled WGS sequence"/>
</dbReference>
<dbReference type="PANTHER" id="PTHR30629:SF2">
    <property type="entry name" value="PROPHAGE INTEGRASE INTS-RELATED"/>
    <property type="match status" value="1"/>
</dbReference>
<dbReference type="SUPFAM" id="SSF56349">
    <property type="entry name" value="DNA breaking-rejoining enzymes"/>
    <property type="match status" value="1"/>
</dbReference>
<dbReference type="Pfam" id="PF14659">
    <property type="entry name" value="Phage_int_SAM_3"/>
    <property type="match status" value="1"/>
</dbReference>
<dbReference type="PANTHER" id="PTHR30629">
    <property type="entry name" value="PROPHAGE INTEGRASE"/>
    <property type="match status" value="1"/>
</dbReference>